<dbReference type="SUPFAM" id="SSF56349">
    <property type="entry name" value="DNA breaking-rejoining enzymes"/>
    <property type="match status" value="1"/>
</dbReference>
<sequence>MLPEKPTDKQAANTCPRLLSDPKHGKWGYCLARGTDASGKRLQTRVAGFDTKRAAQSALAKARAEHDRGEFVETSRVKFGQWLDEWLDGREQRGDIKRSTLDNYRRYVDADIKPSALGRLRLTDIKRADVRRFIDALIADGRGATTVRRIVAVVQGALTAALRDDMIAANPARGVRLPVVDAHEFEPWSPVQVGAFLDRAAQHRLGALFEIAVLTGLRRAELLGLRWGDVDLARRELTVRTTRVQTRSAVIENSPKTSAGRRVVQLDDAAVGALVAWQIAQEADRVNCGTLWEGDGHVFTYENGTPLRPQYVTRLFETLRSEIGLPDMTLHGLRHMHASLLLASGTDIALVSKRLGHSSISITSDIYTHLIGDAGRRAAEGASALIPRASAHTLHTQPTGAGMTKAPEPARTA</sequence>
<evidence type="ECO:0000256" key="5">
    <source>
        <dbReference type="SAM" id="MobiDB-lite"/>
    </source>
</evidence>
<dbReference type="InterPro" id="IPR002104">
    <property type="entry name" value="Integrase_catalytic"/>
</dbReference>
<dbReference type="GO" id="GO:0015074">
    <property type="term" value="P:DNA integration"/>
    <property type="evidence" value="ECO:0007669"/>
    <property type="project" value="UniProtKB-KW"/>
</dbReference>
<protein>
    <recommendedName>
        <fullName evidence="10">Site-specific integrase</fullName>
    </recommendedName>
</protein>
<feature type="domain" description="Core-binding (CB)" evidence="7">
    <location>
        <begin position="77"/>
        <end position="162"/>
    </location>
</feature>
<dbReference type="Gene3D" id="1.10.150.130">
    <property type="match status" value="1"/>
</dbReference>
<dbReference type="PROSITE" id="PS51898">
    <property type="entry name" value="TYR_RECOMBINASE"/>
    <property type="match status" value="1"/>
</dbReference>
<name>A0A1P8U9J6_9MICO</name>
<dbReference type="Gene3D" id="1.10.443.10">
    <property type="entry name" value="Intergrase catalytic core"/>
    <property type="match status" value="1"/>
</dbReference>
<dbReference type="PANTHER" id="PTHR30349:SF91">
    <property type="entry name" value="INTA PROTEIN"/>
    <property type="match status" value="1"/>
</dbReference>
<evidence type="ECO:0000256" key="2">
    <source>
        <dbReference type="ARBA" id="ARBA00023125"/>
    </source>
</evidence>
<evidence type="ECO:0000313" key="8">
    <source>
        <dbReference type="EMBL" id="APZ34783.1"/>
    </source>
</evidence>
<evidence type="ECO:0000259" key="6">
    <source>
        <dbReference type="PROSITE" id="PS51898"/>
    </source>
</evidence>
<dbReference type="InterPro" id="IPR044068">
    <property type="entry name" value="CB"/>
</dbReference>
<proteinExistence type="predicted"/>
<dbReference type="InterPro" id="IPR004107">
    <property type="entry name" value="Integrase_SAM-like_N"/>
</dbReference>
<keyword evidence="3" id="KW-0233">DNA recombination</keyword>
<keyword evidence="9" id="KW-1185">Reference proteome</keyword>
<dbReference type="CDD" id="cd01189">
    <property type="entry name" value="INT_ICEBs1_C_like"/>
    <property type="match status" value="1"/>
</dbReference>
<feature type="region of interest" description="Disordered" evidence="5">
    <location>
        <begin position="392"/>
        <end position="413"/>
    </location>
</feature>
<accession>A0A1P8U9J6</accession>
<evidence type="ECO:0000256" key="4">
    <source>
        <dbReference type="PROSITE-ProRule" id="PRU01248"/>
    </source>
</evidence>
<dbReference type="InterPro" id="IPR013762">
    <property type="entry name" value="Integrase-like_cat_sf"/>
</dbReference>
<dbReference type="PROSITE" id="PS51900">
    <property type="entry name" value="CB"/>
    <property type="match status" value="1"/>
</dbReference>
<dbReference type="Pfam" id="PF14659">
    <property type="entry name" value="Phage_int_SAM_3"/>
    <property type="match status" value="1"/>
</dbReference>
<dbReference type="Proteomes" id="UP000187185">
    <property type="component" value="Chromosome"/>
</dbReference>
<evidence type="ECO:0000259" key="7">
    <source>
        <dbReference type="PROSITE" id="PS51900"/>
    </source>
</evidence>
<gene>
    <name evidence="8" type="ORF">BOH66_11405</name>
</gene>
<keyword evidence="1" id="KW-0229">DNA integration</keyword>
<dbReference type="STRING" id="36805.BOH66_11405"/>
<dbReference type="PANTHER" id="PTHR30349">
    <property type="entry name" value="PHAGE INTEGRASE-RELATED"/>
    <property type="match status" value="1"/>
</dbReference>
<dbReference type="AlphaFoldDB" id="A0A1P8U9J6"/>
<evidence type="ECO:0000256" key="1">
    <source>
        <dbReference type="ARBA" id="ARBA00022908"/>
    </source>
</evidence>
<evidence type="ECO:0000313" key="9">
    <source>
        <dbReference type="Proteomes" id="UP000187185"/>
    </source>
</evidence>
<dbReference type="InterPro" id="IPR010998">
    <property type="entry name" value="Integrase_recombinase_N"/>
</dbReference>
<organism evidence="8 9">
    <name type="scientific">Microbacterium aurum</name>
    <dbReference type="NCBI Taxonomy" id="36805"/>
    <lineage>
        <taxon>Bacteria</taxon>
        <taxon>Bacillati</taxon>
        <taxon>Actinomycetota</taxon>
        <taxon>Actinomycetes</taxon>
        <taxon>Micrococcales</taxon>
        <taxon>Microbacteriaceae</taxon>
        <taxon>Microbacterium</taxon>
    </lineage>
</organism>
<reference evidence="8 9" key="1">
    <citation type="submission" date="2016-12" db="EMBL/GenBank/DDBJ databases">
        <title>Complete genome sequence of Microbacterium aurum KACC 15219.</title>
        <authorList>
            <person name="Jung Y."/>
            <person name="Shin J.-H."/>
            <person name="Lee Y.-J."/>
            <person name="Yi H."/>
            <person name="Bahn Y.-S."/>
            <person name="Kim J.F."/>
            <person name="Lee D.-W."/>
        </authorList>
    </citation>
    <scope>NUCLEOTIDE SEQUENCE [LARGE SCALE GENOMIC DNA]</scope>
    <source>
        <strain evidence="8 9">KACC 15219</strain>
    </source>
</reference>
<dbReference type="InterPro" id="IPR011010">
    <property type="entry name" value="DNA_brk_join_enz"/>
</dbReference>
<dbReference type="RefSeq" id="WP_076691142.1">
    <property type="nucleotide sequence ID" value="NZ_CP018762.1"/>
</dbReference>
<dbReference type="GO" id="GO:0006310">
    <property type="term" value="P:DNA recombination"/>
    <property type="evidence" value="ECO:0007669"/>
    <property type="project" value="UniProtKB-KW"/>
</dbReference>
<dbReference type="Pfam" id="PF00589">
    <property type="entry name" value="Phage_integrase"/>
    <property type="match status" value="1"/>
</dbReference>
<keyword evidence="2 4" id="KW-0238">DNA-binding</keyword>
<dbReference type="KEGG" id="maur:BOH66_11405"/>
<dbReference type="EMBL" id="CP018762">
    <property type="protein sequence ID" value="APZ34783.1"/>
    <property type="molecule type" value="Genomic_DNA"/>
</dbReference>
<dbReference type="InterPro" id="IPR050090">
    <property type="entry name" value="Tyrosine_recombinase_XerCD"/>
</dbReference>
<dbReference type="GO" id="GO:0003677">
    <property type="term" value="F:DNA binding"/>
    <property type="evidence" value="ECO:0007669"/>
    <property type="project" value="UniProtKB-UniRule"/>
</dbReference>
<evidence type="ECO:0008006" key="10">
    <source>
        <dbReference type="Google" id="ProtNLM"/>
    </source>
</evidence>
<feature type="domain" description="Tyr recombinase" evidence="6">
    <location>
        <begin position="183"/>
        <end position="380"/>
    </location>
</feature>
<evidence type="ECO:0000256" key="3">
    <source>
        <dbReference type="ARBA" id="ARBA00023172"/>
    </source>
</evidence>